<evidence type="ECO:0000256" key="1">
    <source>
        <dbReference type="SAM" id="Phobius"/>
    </source>
</evidence>
<sequence>GPMLRIVNNPQLEFLDFGKNFVSALKGVSGKPVLVHGNMKLDQTVMKNLSRYHFIDIQEHYGECMLPNPLTSLQQISTHNCSLYYGSLLVDPKLTTLKMPMSMSNKYDWIGCIHIENTKLKDVNFLRIFRKFTLIRGCKHTISGNKDLCLTEELNFLYRRFTDLRVYNNKESCQRHCLGGLATEDYLKNIGSCTYIHGDLIISDWKEKPPYVQMLRNIKHIKGRLIIRNNKNLGVFDYLSNLETVNRSTQESNNKHGSKDEAYTVESMEYGEDGRLKYILITLGIIVVVALVFIVLIILLLFLRSTMSKRTFTLPLIPSSLSKKSKQSLSSMSKEVVSKDPTSWSSSDQEMLWSLGVQGRSGAGADVGRTQKKPSESLRAFMIPLAANARLPFPNTTGYDKLLLHRIGELLKYDYVIMIGSGGDICKIVPRLPSNIGVLSMYIDNRAGATYSFKLVEAYHLSRRTIYYKYEVRDVNKYSTKIMHALHYTWCQERLPTEFDELLQIIQLCSNRKAICVSDRRKEVFSIIHLIFKSVLAGEDVNLVELFQFHLKNCNGSPLDRDEMLFVLRTVIRWSQVASCVLPEDKEVNNWCQSYTQIASFARTHPNVRNIRPEYLLSDNEQIPRELQGTMERTFEEHGADVNENKIEYGNQIASEVHNVNGKEIEDVSLIDDEKESVL</sequence>
<reference evidence="3 4" key="1">
    <citation type="submission" date="2019-10" db="EMBL/GenBank/DDBJ databases">
        <title>Assembly and Annotation for the nematode Trichostrongylus colubriformis.</title>
        <authorList>
            <person name="Martin J."/>
        </authorList>
    </citation>
    <scope>NUCLEOTIDE SEQUENCE [LARGE SCALE GENOMIC DNA]</scope>
    <source>
        <strain evidence="3">G859</strain>
        <tissue evidence="3">Whole worm</tissue>
    </source>
</reference>
<dbReference type="InterPro" id="IPR036941">
    <property type="entry name" value="Rcpt_L-dom_sf"/>
</dbReference>
<evidence type="ECO:0000313" key="4">
    <source>
        <dbReference type="Proteomes" id="UP001331761"/>
    </source>
</evidence>
<keyword evidence="1" id="KW-0472">Membrane</keyword>
<dbReference type="AlphaFoldDB" id="A0AAN8FC32"/>
<evidence type="ECO:0000313" key="3">
    <source>
        <dbReference type="EMBL" id="KAK5973404.1"/>
    </source>
</evidence>
<keyword evidence="4" id="KW-1185">Reference proteome</keyword>
<organism evidence="3 4">
    <name type="scientific">Trichostrongylus colubriformis</name>
    <name type="common">Black scour worm</name>
    <dbReference type="NCBI Taxonomy" id="6319"/>
    <lineage>
        <taxon>Eukaryota</taxon>
        <taxon>Metazoa</taxon>
        <taxon>Ecdysozoa</taxon>
        <taxon>Nematoda</taxon>
        <taxon>Chromadorea</taxon>
        <taxon>Rhabditida</taxon>
        <taxon>Rhabditina</taxon>
        <taxon>Rhabditomorpha</taxon>
        <taxon>Strongyloidea</taxon>
        <taxon>Trichostrongylidae</taxon>
        <taxon>Trichostrongylus</taxon>
    </lineage>
</organism>
<feature type="non-terminal residue" evidence="3">
    <location>
        <position position="1"/>
    </location>
</feature>
<accession>A0AAN8FC32</accession>
<dbReference type="Pfam" id="PF01030">
    <property type="entry name" value="Recep_L_domain"/>
    <property type="match status" value="1"/>
</dbReference>
<comment type="caution">
    <text evidence="3">The sequence shown here is derived from an EMBL/GenBank/DDBJ whole genome shotgun (WGS) entry which is preliminary data.</text>
</comment>
<evidence type="ECO:0000259" key="2">
    <source>
        <dbReference type="Pfam" id="PF01030"/>
    </source>
</evidence>
<feature type="transmembrane region" description="Helical" evidence="1">
    <location>
        <begin position="278"/>
        <end position="303"/>
    </location>
</feature>
<dbReference type="Proteomes" id="UP001331761">
    <property type="component" value="Unassembled WGS sequence"/>
</dbReference>
<gene>
    <name evidence="3" type="ORF">GCK32_004070</name>
</gene>
<dbReference type="EMBL" id="WIXE01015534">
    <property type="protein sequence ID" value="KAK5973404.1"/>
    <property type="molecule type" value="Genomic_DNA"/>
</dbReference>
<keyword evidence="1" id="KW-0812">Transmembrane</keyword>
<dbReference type="PANTHER" id="PTHR21662:SF59">
    <property type="entry name" value="RECEPTOR PROTEIN-TYROSINE KINASE"/>
    <property type="match status" value="1"/>
</dbReference>
<dbReference type="InterPro" id="IPR000494">
    <property type="entry name" value="Rcpt_L-dom"/>
</dbReference>
<proteinExistence type="predicted"/>
<dbReference type="SUPFAM" id="SSF52058">
    <property type="entry name" value="L domain-like"/>
    <property type="match status" value="1"/>
</dbReference>
<protein>
    <recommendedName>
        <fullName evidence="2">Receptor L-domain domain-containing protein</fullName>
    </recommendedName>
</protein>
<dbReference type="InterPro" id="IPR053079">
    <property type="entry name" value="SPS2_domain"/>
</dbReference>
<dbReference type="PANTHER" id="PTHR21662">
    <property type="entry name" value="RECEPTOR PROTEIN-TYROSINE KINASE"/>
    <property type="match status" value="1"/>
</dbReference>
<keyword evidence="1" id="KW-1133">Transmembrane helix</keyword>
<feature type="domain" description="Receptor L-domain" evidence="2">
    <location>
        <begin position="193"/>
        <end position="252"/>
    </location>
</feature>
<dbReference type="Gene3D" id="3.80.20.20">
    <property type="entry name" value="Receptor L-domain"/>
    <property type="match status" value="1"/>
</dbReference>
<name>A0AAN8FC32_TRICO</name>